<organism evidence="1 2">
    <name type="scientific">Muricomes intestini</name>
    <dbReference type="NCBI Taxonomy" id="1796634"/>
    <lineage>
        <taxon>Bacteria</taxon>
        <taxon>Bacillati</taxon>
        <taxon>Bacillota</taxon>
        <taxon>Clostridia</taxon>
        <taxon>Lachnospirales</taxon>
        <taxon>Lachnospiraceae</taxon>
        <taxon>Muricomes</taxon>
    </lineage>
</organism>
<reference evidence="1 2" key="1">
    <citation type="submission" date="2019-03" db="EMBL/GenBank/DDBJ databases">
        <title>Genomic Encyclopedia of Type Strains, Phase IV (KMG-IV): sequencing the most valuable type-strain genomes for metagenomic binning, comparative biology and taxonomic classification.</title>
        <authorList>
            <person name="Goeker M."/>
        </authorList>
    </citation>
    <scope>NUCLEOTIDE SEQUENCE [LARGE SCALE GENOMIC DNA]</scope>
    <source>
        <strain evidence="1 2">DSM 29489</strain>
    </source>
</reference>
<dbReference type="RefSeq" id="WP_132383421.1">
    <property type="nucleotide sequence ID" value="NZ_SLZZ01000030.1"/>
</dbReference>
<dbReference type="SUPFAM" id="SSF160379">
    <property type="entry name" value="SP0830-like"/>
    <property type="match status" value="1"/>
</dbReference>
<dbReference type="PIRSF" id="PIRSF008502">
    <property type="entry name" value="UCP008502"/>
    <property type="match status" value="1"/>
</dbReference>
<evidence type="ECO:0000313" key="2">
    <source>
        <dbReference type="Proteomes" id="UP000295726"/>
    </source>
</evidence>
<dbReference type="PANTHER" id="PTHR36439:SF1">
    <property type="entry name" value="DUF1697 DOMAIN-CONTAINING PROTEIN"/>
    <property type="match status" value="1"/>
</dbReference>
<proteinExistence type="predicted"/>
<evidence type="ECO:0000313" key="1">
    <source>
        <dbReference type="EMBL" id="TCS75235.1"/>
    </source>
</evidence>
<sequence length="184" mass="20941">MQYTALFRGINVGGKNIVKMAALRQLFLNLGLSKVQTYIQSGNVVFESDLDEPSLLDIIYAGFDEHFGFQCDVMMRNIDEIRFLIEQLPITPAEKSAAELADSKTEHLYVYFLSDLPKQSVIDAVCRKYEGEDILRKGTRELYFLCHQSVRNSKLAAAIPKNFGTSTARNWKTVCRLYNMLEAL</sequence>
<name>A0A4R3K083_9FIRM</name>
<accession>A0A4R3K083</accession>
<dbReference type="OrthoDB" id="9806494at2"/>
<comment type="caution">
    <text evidence="1">The sequence shown here is derived from an EMBL/GenBank/DDBJ whole genome shotgun (WGS) entry which is preliminary data.</text>
</comment>
<dbReference type="Pfam" id="PF08002">
    <property type="entry name" value="DUF1697"/>
    <property type="match status" value="1"/>
</dbReference>
<dbReference type="InterPro" id="IPR012545">
    <property type="entry name" value="DUF1697"/>
</dbReference>
<dbReference type="AlphaFoldDB" id="A0A4R3K083"/>
<dbReference type="Proteomes" id="UP000295726">
    <property type="component" value="Unassembled WGS sequence"/>
</dbReference>
<gene>
    <name evidence="1" type="ORF">EDD59_13031</name>
</gene>
<dbReference type="EMBL" id="SLZZ01000030">
    <property type="protein sequence ID" value="TCS75235.1"/>
    <property type="molecule type" value="Genomic_DNA"/>
</dbReference>
<keyword evidence="2" id="KW-1185">Reference proteome</keyword>
<protein>
    <submittedName>
        <fullName evidence="1">Uncharacterized protein (DUF1697 family)</fullName>
    </submittedName>
</protein>
<dbReference type="PANTHER" id="PTHR36439">
    <property type="entry name" value="BLL4334 PROTEIN"/>
    <property type="match status" value="1"/>
</dbReference>
<dbReference type="Gene3D" id="3.30.70.1280">
    <property type="entry name" value="SP0830-like domains"/>
    <property type="match status" value="1"/>
</dbReference>